<name>A0A6J7C266_9ZZZZ</name>
<evidence type="ECO:0000313" key="8">
    <source>
        <dbReference type="EMBL" id="CAB4981073.1"/>
    </source>
</evidence>
<keyword evidence="2" id="KW-0560">Oxidoreductase</keyword>
<dbReference type="SUPFAM" id="SSF51735">
    <property type="entry name" value="NAD(P)-binding Rossmann-fold domains"/>
    <property type="match status" value="1"/>
</dbReference>
<organism evidence="6">
    <name type="scientific">freshwater metagenome</name>
    <dbReference type="NCBI Taxonomy" id="449393"/>
    <lineage>
        <taxon>unclassified sequences</taxon>
        <taxon>metagenomes</taxon>
        <taxon>ecological metagenomes</taxon>
    </lineage>
</organism>
<dbReference type="InterPro" id="IPR020904">
    <property type="entry name" value="Sc_DH/Rdtase_CS"/>
</dbReference>
<dbReference type="EMBL" id="CAESGF010000009">
    <property type="protein sequence ID" value="CAB4363983.1"/>
    <property type="molecule type" value="Genomic_DNA"/>
</dbReference>
<dbReference type="InterPro" id="IPR036291">
    <property type="entry name" value="NAD(P)-bd_dom_sf"/>
</dbReference>
<dbReference type="NCBIfam" id="TIGR03971">
    <property type="entry name" value="SDR_subfam_1"/>
    <property type="match status" value="1"/>
</dbReference>
<dbReference type="PRINTS" id="PR00080">
    <property type="entry name" value="SDRFAMILY"/>
</dbReference>
<dbReference type="EMBL" id="CAFBOL010000014">
    <property type="protein sequence ID" value="CAB4981073.1"/>
    <property type="molecule type" value="Genomic_DNA"/>
</dbReference>
<dbReference type="PROSITE" id="PS00061">
    <property type="entry name" value="ADH_SHORT"/>
    <property type="match status" value="1"/>
</dbReference>
<protein>
    <submittedName>
        <fullName evidence="6">Unannotated protein</fullName>
    </submittedName>
</protein>
<evidence type="ECO:0000313" key="4">
    <source>
        <dbReference type="EMBL" id="CAB4363983.1"/>
    </source>
</evidence>
<dbReference type="InterPro" id="IPR023985">
    <property type="entry name" value="SDR_subfam_1"/>
</dbReference>
<dbReference type="InterPro" id="IPR002347">
    <property type="entry name" value="SDR_fam"/>
</dbReference>
<evidence type="ECO:0000313" key="6">
    <source>
        <dbReference type="EMBL" id="CAB4852126.1"/>
    </source>
</evidence>
<evidence type="ECO:0000256" key="2">
    <source>
        <dbReference type="ARBA" id="ARBA00023002"/>
    </source>
</evidence>
<dbReference type="AlphaFoldDB" id="A0A6J7C266"/>
<evidence type="ECO:0000256" key="1">
    <source>
        <dbReference type="ARBA" id="ARBA00006484"/>
    </source>
</evidence>
<dbReference type="GO" id="GO:0016616">
    <property type="term" value="F:oxidoreductase activity, acting on the CH-OH group of donors, NAD or NADP as acceptor"/>
    <property type="evidence" value="ECO:0007669"/>
    <property type="project" value="TreeGrafter"/>
</dbReference>
<dbReference type="CDD" id="cd05233">
    <property type="entry name" value="SDR_c"/>
    <property type="match status" value="1"/>
</dbReference>
<dbReference type="EMBL" id="CAFBMT010000009">
    <property type="protein sequence ID" value="CAB4936421.1"/>
    <property type="molecule type" value="Genomic_DNA"/>
</dbReference>
<dbReference type="EMBL" id="CAFBIY010000111">
    <property type="protein sequence ID" value="CAB4852126.1"/>
    <property type="molecule type" value="Genomic_DNA"/>
</dbReference>
<dbReference type="FunFam" id="3.40.50.720:FF:000084">
    <property type="entry name" value="Short-chain dehydrogenase reductase"/>
    <property type="match status" value="1"/>
</dbReference>
<proteinExistence type="inferred from homology"/>
<dbReference type="PANTHER" id="PTHR42760">
    <property type="entry name" value="SHORT-CHAIN DEHYDROGENASES/REDUCTASES FAMILY MEMBER"/>
    <property type="match status" value="1"/>
</dbReference>
<dbReference type="PRINTS" id="PR00081">
    <property type="entry name" value="GDHRDH"/>
</dbReference>
<gene>
    <name evidence="5" type="ORF">UFOPK2656_01693</name>
    <name evidence="6" type="ORF">UFOPK3267_01898</name>
    <name evidence="7" type="ORF">UFOPK3651_01835</name>
    <name evidence="8" type="ORF">UFOPK3931_00808</name>
    <name evidence="4" type="ORF">UFOPK4189_01752</name>
</gene>
<dbReference type="PANTHER" id="PTHR42760:SF133">
    <property type="entry name" value="3-OXOACYL-[ACYL-CARRIER-PROTEIN] REDUCTASE"/>
    <property type="match status" value="1"/>
</dbReference>
<evidence type="ECO:0000313" key="7">
    <source>
        <dbReference type="EMBL" id="CAB4936421.1"/>
    </source>
</evidence>
<evidence type="ECO:0000313" key="5">
    <source>
        <dbReference type="EMBL" id="CAB4724826.1"/>
    </source>
</evidence>
<keyword evidence="3" id="KW-0520">NAD</keyword>
<sequence>MGSVAGKVAFITGVARGQGRAHAVRLASEGADIIGLDICADLESMDYPNATLDDLTETKRLVEATGRRMIARQADVRYYDQVEAVFEEGFAEFGRIDIVLANAGVIRLASEANPQLEWDEILSTNLTGVWNACRVTIPKMIECGNGGAIVMTSSTAGIKAPATMLAGGQAYSASKHGMIGLMRTWARELAQYSIRVNTIHPTGVLTGMTQNETMAAMFADPTAMTATMQNALPVQILEATDIADFVEFLVSDRGRYITGQTLGVDAGFLVN</sequence>
<dbReference type="Gene3D" id="3.40.50.720">
    <property type="entry name" value="NAD(P)-binding Rossmann-like Domain"/>
    <property type="match status" value="1"/>
</dbReference>
<dbReference type="EMBL" id="CAEZYF010000009">
    <property type="protein sequence ID" value="CAB4724826.1"/>
    <property type="molecule type" value="Genomic_DNA"/>
</dbReference>
<accession>A0A6J7C266</accession>
<dbReference type="NCBIfam" id="NF009467">
    <property type="entry name" value="PRK12826.1-3"/>
    <property type="match status" value="1"/>
</dbReference>
<dbReference type="Pfam" id="PF00106">
    <property type="entry name" value="adh_short"/>
    <property type="match status" value="1"/>
</dbReference>
<evidence type="ECO:0000256" key="3">
    <source>
        <dbReference type="ARBA" id="ARBA00023027"/>
    </source>
</evidence>
<comment type="similarity">
    <text evidence="1">Belongs to the short-chain dehydrogenases/reductases (SDR) family.</text>
</comment>
<reference evidence="6" key="1">
    <citation type="submission" date="2020-05" db="EMBL/GenBank/DDBJ databases">
        <authorList>
            <person name="Chiriac C."/>
            <person name="Salcher M."/>
            <person name="Ghai R."/>
            <person name="Kavagutti S V."/>
        </authorList>
    </citation>
    <scope>NUCLEOTIDE SEQUENCE</scope>
</reference>